<proteinExistence type="predicted"/>
<gene>
    <name evidence="1" type="ORF">O6H91_15G074200</name>
</gene>
<evidence type="ECO:0000313" key="1">
    <source>
        <dbReference type="EMBL" id="KAJ7529996.1"/>
    </source>
</evidence>
<protein>
    <submittedName>
        <fullName evidence="1">Uncharacterized protein</fullName>
    </submittedName>
</protein>
<accession>A0ACC2BJT9</accession>
<sequence>MHNATPCLAHRTSVAAAFPSSSPSSSIIAECQGVFCTGYPLSCSSNTCTILHLDSPWPLAGRRLGCPPARHRLFHTYRSQKNEVHLCQGYHIPAKQRQYRFHHGLANYTPQQGTCQQAKQVHSAFAPSEKNIKNLGEEVKRTGLKTNPTLNLENGACEVQAGYKSKSNDNVGLLAAHVDYISSVNNIYVKHLVRLRQCSSYRRTVGEVVVVGSIPLREICEATSMKGKIPHHVEVLLLLKDTVIPPILAECSRRTVFVNAAVLHKLAGLDSADSVDCVGLLKIPSLAMNLSTRSVDSDPSQLHKWCLSPHRVLVLDGIQDPGNLGTLLRSAAAFAWDGVFLLPGCCDPFNDKALRASRGATFRIPIASGTWDKLQAFSDLHSMRLYAADPEQVGYSCISNSGATHGVKELVIRVPLDGAENMNWNLTDNEKRDCSSHVKSETCEDVLQEKDEDKFCLVLGSEGQGLSDEARKYCQRVTIPMPGDFESLNVAVAGGILLFLLRKS</sequence>
<comment type="caution">
    <text evidence="1">The sequence shown here is derived from an EMBL/GenBank/DDBJ whole genome shotgun (WGS) entry which is preliminary data.</text>
</comment>
<name>A0ACC2BJT9_DIPCM</name>
<keyword evidence="2" id="KW-1185">Reference proteome</keyword>
<dbReference type="EMBL" id="CM055106">
    <property type="protein sequence ID" value="KAJ7529996.1"/>
    <property type="molecule type" value="Genomic_DNA"/>
</dbReference>
<dbReference type="Proteomes" id="UP001162992">
    <property type="component" value="Chromosome 15"/>
</dbReference>
<reference evidence="2" key="1">
    <citation type="journal article" date="2024" name="Proc. Natl. Acad. Sci. U.S.A.">
        <title>Extraordinary preservation of gene collinearity over three hundred million years revealed in homosporous lycophytes.</title>
        <authorList>
            <person name="Li C."/>
            <person name="Wickell D."/>
            <person name="Kuo L.Y."/>
            <person name="Chen X."/>
            <person name="Nie B."/>
            <person name="Liao X."/>
            <person name="Peng D."/>
            <person name="Ji J."/>
            <person name="Jenkins J."/>
            <person name="Williams M."/>
            <person name="Shu S."/>
            <person name="Plott C."/>
            <person name="Barry K."/>
            <person name="Rajasekar S."/>
            <person name="Grimwood J."/>
            <person name="Han X."/>
            <person name="Sun S."/>
            <person name="Hou Z."/>
            <person name="He W."/>
            <person name="Dai G."/>
            <person name="Sun C."/>
            <person name="Schmutz J."/>
            <person name="Leebens-Mack J.H."/>
            <person name="Li F.W."/>
            <person name="Wang L."/>
        </authorList>
    </citation>
    <scope>NUCLEOTIDE SEQUENCE [LARGE SCALE GENOMIC DNA]</scope>
    <source>
        <strain evidence="2">cv. PW_Plant_1</strain>
    </source>
</reference>
<organism evidence="1 2">
    <name type="scientific">Diphasiastrum complanatum</name>
    <name type="common">Issler's clubmoss</name>
    <name type="synonym">Lycopodium complanatum</name>
    <dbReference type="NCBI Taxonomy" id="34168"/>
    <lineage>
        <taxon>Eukaryota</taxon>
        <taxon>Viridiplantae</taxon>
        <taxon>Streptophyta</taxon>
        <taxon>Embryophyta</taxon>
        <taxon>Tracheophyta</taxon>
        <taxon>Lycopodiopsida</taxon>
        <taxon>Lycopodiales</taxon>
        <taxon>Lycopodiaceae</taxon>
        <taxon>Lycopodioideae</taxon>
        <taxon>Diphasiastrum</taxon>
    </lineage>
</organism>
<evidence type="ECO:0000313" key="2">
    <source>
        <dbReference type="Proteomes" id="UP001162992"/>
    </source>
</evidence>